<gene>
    <name evidence="9" type="primary">gcvPB</name>
    <name evidence="9" type="ORF">SPIL2461_LOCUS11442</name>
</gene>
<dbReference type="Gene3D" id="3.90.1150.10">
    <property type="entry name" value="Aspartate Aminotransferase, domain 1"/>
    <property type="match status" value="2"/>
</dbReference>
<dbReference type="OrthoDB" id="6537869at2759"/>
<dbReference type="InterPro" id="IPR015421">
    <property type="entry name" value="PyrdxlP-dep_Trfase_major"/>
</dbReference>
<proteinExistence type="inferred from homology"/>
<accession>A0A812RZT9</accession>
<dbReference type="NCBIfam" id="NF003346">
    <property type="entry name" value="PRK04366.1"/>
    <property type="match status" value="1"/>
</dbReference>
<dbReference type="SUPFAM" id="SSF53383">
    <property type="entry name" value="PLP-dependent transferases"/>
    <property type="match status" value="2"/>
</dbReference>
<protein>
    <recommendedName>
        <fullName evidence="2">glycine dehydrogenase (aminomethyl-transferring)</fullName>
        <ecNumber evidence="2">1.4.4.2</ecNumber>
    </recommendedName>
</protein>
<dbReference type="Pfam" id="PF21478">
    <property type="entry name" value="GcvP2_C"/>
    <property type="match status" value="1"/>
</dbReference>
<dbReference type="NCBIfam" id="NF001696">
    <property type="entry name" value="PRK00451.1"/>
    <property type="match status" value="1"/>
</dbReference>
<dbReference type="FunFam" id="3.40.640.10:FF:000224">
    <property type="entry name" value="Probable glycine dehydrogenase (decarboxylating) subunit 2"/>
    <property type="match status" value="1"/>
</dbReference>
<dbReference type="InterPro" id="IPR000192">
    <property type="entry name" value="Aminotrans_V_dom"/>
</dbReference>
<dbReference type="Gene3D" id="6.20.440.10">
    <property type="match status" value="1"/>
</dbReference>
<dbReference type="Gene3D" id="3.40.640.10">
    <property type="entry name" value="Type I PLP-dependent aspartate aminotransferase-like (Major domain)"/>
    <property type="match status" value="2"/>
</dbReference>
<feature type="domain" description="Aminotransferase class V" evidence="6">
    <location>
        <begin position="582"/>
        <end position="701"/>
    </location>
</feature>
<feature type="domain" description="Glycine cleavage system P-protein N-terminal" evidence="7">
    <location>
        <begin position="1"/>
        <end position="394"/>
    </location>
</feature>
<keyword evidence="4" id="KW-0560">Oxidoreductase</keyword>
<dbReference type="PANTHER" id="PTHR11773:SF1">
    <property type="entry name" value="GLYCINE DEHYDROGENASE (DECARBOXYLATING), MITOCHONDRIAL"/>
    <property type="match status" value="1"/>
</dbReference>
<dbReference type="Pfam" id="PF02347">
    <property type="entry name" value="GDC-P"/>
    <property type="match status" value="1"/>
</dbReference>
<reference evidence="9" key="1">
    <citation type="submission" date="2021-02" db="EMBL/GenBank/DDBJ databases">
        <authorList>
            <person name="Dougan E. K."/>
            <person name="Rhodes N."/>
            <person name="Thang M."/>
            <person name="Chan C."/>
        </authorList>
    </citation>
    <scope>NUCLEOTIDE SEQUENCE</scope>
</reference>
<organism evidence="9 10">
    <name type="scientific">Symbiodinium pilosum</name>
    <name type="common">Dinoflagellate</name>
    <dbReference type="NCBI Taxonomy" id="2952"/>
    <lineage>
        <taxon>Eukaryota</taxon>
        <taxon>Sar</taxon>
        <taxon>Alveolata</taxon>
        <taxon>Dinophyceae</taxon>
        <taxon>Suessiales</taxon>
        <taxon>Symbiodiniaceae</taxon>
        <taxon>Symbiodinium</taxon>
    </lineage>
</organism>
<dbReference type="InterPro" id="IPR023012">
    <property type="entry name" value="GcvPB"/>
</dbReference>
<dbReference type="InterPro" id="IPR049316">
    <property type="entry name" value="GDC-P_C"/>
</dbReference>
<dbReference type="GO" id="GO:0005960">
    <property type="term" value="C:glycine cleavage complex"/>
    <property type="evidence" value="ECO:0007669"/>
    <property type="project" value="TreeGrafter"/>
</dbReference>
<dbReference type="Proteomes" id="UP000649617">
    <property type="component" value="Unassembled WGS sequence"/>
</dbReference>
<evidence type="ECO:0000256" key="5">
    <source>
        <dbReference type="ARBA" id="ARBA00049026"/>
    </source>
</evidence>
<keyword evidence="3" id="KW-0663">Pyridoxal phosphate</keyword>
<dbReference type="GO" id="GO:0019464">
    <property type="term" value="P:glycine decarboxylation via glycine cleavage system"/>
    <property type="evidence" value="ECO:0007669"/>
    <property type="project" value="InterPro"/>
</dbReference>
<evidence type="ECO:0000259" key="8">
    <source>
        <dbReference type="Pfam" id="PF21478"/>
    </source>
</evidence>
<dbReference type="GO" id="GO:0004375">
    <property type="term" value="F:glycine dehydrogenase (decarboxylating) activity"/>
    <property type="evidence" value="ECO:0007669"/>
    <property type="project" value="UniProtKB-EC"/>
</dbReference>
<dbReference type="InterPro" id="IPR015422">
    <property type="entry name" value="PyrdxlP-dep_Trfase_small"/>
</dbReference>
<sequence>MLAEIGAPDISALFDEIPAHLANGSLRDVPAGRSEMAMLQVLAERAEADAGYTCFMGAGSYDHHIPAAVWDITTRGEFMTAYTPYQAEASQGTLQLIYEYQSMMAALTGMDVSNASVYDGASGLAEAMLMALRGNKKNKGGLVLVADSVHPNYTDTSRNIVKNQDIQIETLPLDPSGIVDIRSLPDDVSPAAVVIQQPNFFGRLESVDALTDWAHELGALVIAVVNPMTLSVLKAPGDWGSEGVGADIVCGDGQPFGVPMASGGPSFGFTCCRQALVRQMPGRIIGQTEDLDGKVGYALTLQAREQHIRRGKATSNICTNQGLLVTAGTIYLSLVGRQGLREVALASHQGAMLLFDQLIKLPGVSAVFDGPHFHEFAVRLPIAAADVITAMMAQGVLPGLALSDFVTGNITEPENTLLVAVTEKRGVMSTIFDISQSGRRASAQRVDAADDSVLADLPSELLRTEPPALPEVSELQAVRHYTNLSRKNFSIDTQFYPLGSCTMKYNPRGAHKAANLPGFLGRHPLAPEAASQGHMACLYDLQEILRDVTGMKGVSLTPMAGAQGEFAGVAMIRAYHESRGDDARTEIIVPSAAHGTNPATAVMCGYKVTEVAVDASGDVDLDALKACVGPQTAGLMMTNPSTCGVFERQVEEIASTVHNAGGLLYYDGANLNAILGKVKPGDMGFDVLHMNLHKTFATPHGGGGPGAGPVGVSKRLLPHLPVPIVAKVEEAGKTVYRWVDQDDLPLSIGRLSAFAGNAGILIRALAYALLLGREGMHRVGEYATLNANYMAARLHKAGFKLAYPERRATHEFILTFAHEAKELGVNAMDIAKRMLDYGMHSPTTYFPLLIPECFLIEPTETESREELDRYVDALIAIREEAHRDANLLKQAPFTTPVRRLDDVKAARELNLTWSAS</sequence>
<name>A0A812RZT9_SYMPI</name>
<evidence type="ECO:0000256" key="3">
    <source>
        <dbReference type="ARBA" id="ARBA00022898"/>
    </source>
</evidence>
<feature type="domain" description="Glycine dehydrogenase C-terminal" evidence="8">
    <location>
        <begin position="781"/>
        <end position="883"/>
    </location>
</feature>
<evidence type="ECO:0000256" key="2">
    <source>
        <dbReference type="ARBA" id="ARBA00012134"/>
    </source>
</evidence>
<comment type="cofactor">
    <cofactor evidence="1">
        <name>pyridoxal 5'-phosphate</name>
        <dbReference type="ChEBI" id="CHEBI:597326"/>
    </cofactor>
</comment>
<dbReference type="InterPro" id="IPR049315">
    <property type="entry name" value="GDC-P_N"/>
</dbReference>
<evidence type="ECO:0000259" key="6">
    <source>
        <dbReference type="Pfam" id="PF00266"/>
    </source>
</evidence>
<dbReference type="GO" id="GO:0016594">
    <property type="term" value="F:glycine binding"/>
    <property type="evidence" value="ECO:0007669"/>
    <property type="project" value="TreeGrafter"/>
</dbReference>
<evidence type="ECO:0000259" key="7">
    <source>
        <dbReference type="Pfam" id="PF02347"/>
    </source>
</evidence>
<dbReference type="HAMAP" id="MF_00713">
    <property type="entry name" value="GcvPB"/>
    <property type="match status" value="1"/>
</dbReference>
<dbReference type="AlphaFoldDB" id="A0A812RZT9"/>
<dbReference type="GO" id="GO:0030170">
    <property type="term" value="F:pyridoxal phosphate binding"/>
    <property type="evidence" value="ECO:0007669"/>
    <property type="project" value="TreeGrafter"/>
</dbReference>
<dbReference type="Pfam" id="PF00266">
    <property type="entry name" value="Aminotran_5"/>
    <property type="match status" value="1"/>
</dbReference>
<dbReference type="PANTHER" id="PTHR11773">
    <property type="entry name" value="GLYCINE DEHYDROGENASE, DECARBOXYLATING"/>
    <property type="match status" value="1"/>
</dbReference>
<evidence type="ECO:0000313" key="9">
    <source>
        <dbReference type="EMBL" id="CAE7459759.1"/>
    </source>
</evidence>
<evidence type="ECO:0000313" key="10">
    <source>
        <dbReference type="Proteomes" id="UP000649617"/>
    </source>
</evidence>
<comment type="caution">
    <text evidence="9">The sequence shown here is derived from an EMBL/GenBank/DDBJ whole genome shotgun (WGS) entry which is preliminary data.</text>
</comment>
<dbReference type="InterPro" id="IPR015424">
    <property type="entry name" value="PyrdxlP-dep_Trfase"/>
</dbReference>
<dbReference type="GO" id="GO:0005829">
    <property type="term" value="C:cytosol"/>
    <property type="evidence" value="ECO:0007669"/>
    <property type="project" value="TreeGrafter"/>
</dbReference>
<dbReference type="InterPro" id="IPR020581">
    <property type="entry name" value="GDC_P"/>
</dbReference>
<dbReference type="EC" id="1.4.4.2" evidence="2"/>
<dbReference type="FunFam" id="3.90.1150.10:FF:000014">
    <property type="entry name" value="Probable glycine dehydrogenase (decarboxylating) subunit 2"/>
    <property type="match status" value="1"/>
</dbReference>
<keyword evidence="10" id="KW-1185">Reference proteome</keyword>
<comment type="catalytic activity">
    <reaction evidence="5">
        <text>N(6)-[(R)-lipoyl]-L-lysyl-[glycine-cleavage complex H protein] + glycine + H(+) = N(6)-[(R)-S(8)-aminomethyldihydrolipoyl]-L-lysyl-[glycine-cleavage complex H protein] + CO2</text>
        <dbReference type="Rhea" id="RHEA:24304"/>
        <dbReference type="Rhea" id="RHEA-COMP:10494"/>
        <dbReference type="Rhea" id="RHEA-COMP:10495"/>
        <dbReference type="ChEBI" id="CHEBI:15378"/>
        <dbReference type="ChEBI" id="CHEBI:16526"/>
        <dbReference type="ChEBI" id="CHEBI:57305"/>
        <dbReference type="ChEBI" id="CHEBI:83099"/>
        <dbReference type="ChEBI" id="CHEBI:83143"/>
        <dbReference type="EC" id="1.4.4.2"/>
    </reaction>
</comment>
<evidence type="ECO:0000256" key="4">
    <source>
        <dbReference type="ARBA" id="ARBA00023002"/>
    </source>
</evidence>
<dbReference type="EMBL" id="CAJNIZ010022223">
    <property type="protein sequence ID" value="CAE7459759.1"/>
    <property type="molecule type" value="Genomic_DNA"/>
</dbReference>
<dbReference type="CDD" id="cd00613">
    <property type="entry name" value="GDC-P"/>
    <property type="match status" value="1"/>
</dbReference>
<evidence type="ECO:0000256" key="1">
    <source>
        <dbReference type="ARBA" id="ARBA00001933"/>
    </source>
</evidence>